<dbReference type="EMBL" id="BHEO01000008">
    <property type="protein sequence ID" value="GBU06530.1"/>
    <property type="molecule type" value="Genomic_DNA"/>
</dbReference>
<evidence type="ECO:0000259" key="1">
    <source>
        <dbReference type="Pfam" id="PF13274"/>
    </source>
</evidence>
<keyword evidence="5" id="KW-1185">Reference proteome</keyword>
<dbReference type="Proteomes" id="UP000702954">
    <property type="component" value="Unassembled WGS sequence"/>
</dbReference>
<dbReference type="EMBL" id="SLZV01000019">
    <property type="protein sequence ID" value="TCS66149.1"/>
    <property type="molecule type" value="Genomic_DNA"/>
</dbReference>
<reference evidence="3 4" key="2">
    <citation type="submission" date="2019-03" db="EMBL/GenBank/DDBJ databases">
        <title>Genomic Encyclopedia of Type Strains, Phase IV (KMG-IV): sequencing the most valuable type-strain genomes for metagenomic binning, comparative biology and taxonomic classification.</title>
        <authorList>
            <person name="Goeker M."/>
        </authorList>
    </citation>
    <scope>NUCLEOTIDE SEQUENCE [LARGE SCALE GENOMIC DNA]</scope>
    <source>
        <strain evidence="3 4">DSM 103426</strain>
    </source>
</reference>
<dbReference type="AlphaFoldDB" id="A0A4R3JIU8"/>
<evidence type="ECO:0000313" key="4">
    <source>
        <dbReference type="Proteomes" id="UP000294613"/>
    </source>
</evidence>
<sequence length="144" mass="16485">MATVFDVAKYILHKMGRISTWKLQKLCYYSQAWQLAWTGRSIFEENFEAWANGPVCPELFYEHRGMFAVGESDISRGDANNLSDDEKESIDIILKDYGELEPYTLRELSHKESPWKDARGNLPEGAKCQTVITKASMGEYYGSL</sequence>
<evidence type="ECO:0000313" key="2">
    <source>
        <dbReference type="EMBL" id="GBU06530.1"/>
    </source>
</evidence>
<feature type="domain" description="Antitoxin SocA-like Panacea" evidence="1">
    <location>
        <begin position="23"/>
        <end position="116"/>
    </location>
</feature>
<dbReference type="Pfam" id="PF13274">
    <property type="entry name" value="SocA_Panacea"/>
    <property type="match status" value="1"/>
</dbReference>
<dbReference type="InterPro" id="IPR025272">
    <property type="entry name" value="SocA_Panacea"/>
</dbReference>
<dbReference type="Proteomes" id="UP000294613">
    <property type="component" value="Unassembled WGS sequence"/>
</dbReference>
<comment type="caution">
    <text evidence="3">The sequence shown here is derived from an EMBL/GenBank/DDBJ whole genome shotgun (WGS) entry which is preliminary data.</text>
</comment>
<dbReference type="RefSeq" id="WP_116442370.1">
    <property type="nucleotide sequence ID" value="NZ_BHEO01000008.1"/>
</dbReference>
<evidence type="ECO:0000313" key="5">
    <source>
        <dbReference type="Proteomes" id="UP000702954"/>
    </source>
</evidence>
<accession>A0A4R3JIU8</accession>
<evidence type="ECO:0000313" key="3">
    <source>
        <dbReference type="EMBL" id="TCS66149.1"/>
    </source>
</evidence>
<proteinExistence type="predicted"/>
<protein>
    <submittedName>
        <fullName evidence="3">Putative phage-associated protein</fullName>
    </submittedName>
</protein>
<reference evidence="2 5" key="1">
    <citation type="journal article" date="2018" name="Int. J. Syst. Evol. Microbiol.">
        <title>Draft Genome Sequence of Faecalimonas umbilicata JCM 30896T, an Acetate-Producing Bacterium Isolated from Human Feces.</title>
        <authorList>
            <person name="Sakamoto M."/>
            <person name="Ikeyama N."/>
            <person name="Yuki M."/>
            <person name="Ohkuma M."/>
        </authorList>
    </citation>
    <scope>NUCLEOTIDE SEQUENCE [LARGE SCALE GENOMIC DNA]</scope>
    <source>
        <strain evidence="2 5">EGH7</strain>
    </source>
</reference>
<organism evidence="3 4">
    <name type="scientific">Faecalimonas umbilicata</name>
    <dbReference type="NCBI Taxonomy" id="1912855"/>
    <lineage>
        <taxon>Bacteria</taxon>
        <taxon>Bacillati</taxon>
        <taxon>Bacillota</taxon>
        <taxon>Clostridia</taxon>
        <taxon>Lachnospirales</taxon>
        <taxon>Lachnospiraceae</taxon>
        <taxon>Faecalimonas</taxon>
    </lineage>
</organism>
<name>A0A4R3JIU8_9FIRM</name>
<gene>
    <name evidence="3" type="ORF">EDD74_11947</name>
    <name evidence="2" type="ORF">FAEUMB_30710</name>
</gene>